<feature type="domain" description="Mechanosensitive ion channel MscS" evidence="10">
    <location>
        <begin position="1028"/>
        <end position="1095"/>
    </location>
</feature>
<accession>A0A286U2N0</accession>
<evidence type="ECO:0000256" key="8">
    <source>
        <dbReference type="SAM" id="MobiDB-lite"/>
    </source>
</evidence>
<feature type="compositionally biased region" description="Basic residues" evidence="8">
    <location>
        <begin position="805"/>
        <end position="816"/>
    </location>
</feature>
<dbReference type="Pfam" id="PF00924">
    <property type="entry name" value="MS_channel_2nd"/>
    <property type="match status" value="1"/>
</dbReference>
<feature type="transmembrane region" description="Helical" evidence="9">
    <location>
        <begin position="1007"/>
        <end position="1025"/>
    </location>
</feature>
<dbReference type="InterPro" id="IPR011066">
    <property type="entry name" value="MscS_channel_C_sf"/>
</dbReference>
<dbReference type="SUPFAM" id="SSF82861">
    <property type="entry name" value="Mechanosensitive channel protein MscS (YggB), transmembrane region"/>
    <property type="match status" value="1"/>
</dbReference>
<dbReference type="Pfam" id="PF21088">
    <property type="entry name" value="MS_channel_1st"/>
    <property type="match status" value="1"/>
</dbReference>
<feature type="coiled-coil region" evidence="7">
    <location>
        <begin position="166"/>
        <end position="200"/>
    </location>
</feature>
<evidence type="ECO:0000256" key="9">
    <source>
        <dbReference type="SAM" id="Phobius"/>
    </source>
</evidence>
<dbReference type="PANTHER" id="PTHR30566">
    <property type="entry name" value="YNAI-RELATED MECHANOSENSITIVE ION CHANNEL"/>
    <property type="match status" value="1"/>
</dbReference>
<dbReference type="InterPro" id="IPR006685">
    <property type="entry name" value="MscS_channel_2nd"/>
</dbReference>
<proteinExistence type="inferred from homology"/>
<keyword evidence="6 9" id="KW-0472">Membrane</keyword>
<gene>
    <name evidence="12" type="ORF">SCALIN_C31_0033</name>
</gene>
<dbReference type="InterPro" id="IPR049142">
    <property type="entry name" value="MS_channel_1st"/>
</dbReference>
<dbReference type="Proteomes" id="UP000218542">
    <property type="component" value="Unassembled WGS sequence"/>
</dbReference>
<feature type="domain" description="Mechanosensitive ion channel transmembrane helices 2/3" evidence="11">
    <location>
        <begin position="986"/>
        <end position="1026"/>
    </location>
</feature>
<feature type="transmembrane region" description="Helical" evidence="9">
    <location>
        <begin position="978"/>
        <end position="1001"/>
    </location>
</feature>
<dbReference type="InterPro" id="IPR023408">
    <property type="entry name" value="MscS_beta-dom_sf"/>
</dbReference>
<dbReference type="AlphaFoldDB" id="A0A286U2N0"/>
<dbReference type="InterPro" id="IPR011014">
    <property type="entry name" value="MscS_channel_TM-2"/>
</dbReference>
<evidence type="ECO:0000259" key="10">
    <source>
        <dbReference type="Pfam" id="PF00924"/>
    </source>
</evidence>
<feature type="transmembrane region" description="Helical" evidence="9">
    <location>
        <begin position="937"/>
        <end position="958"/>
    </location>
</feature>
<evidence type="ECO:0000256" key="6">
    <source>
        <dbReference type="ARBA" id="ARBA00023136"/>
    </source>
</evidence>
<feature type="coiled-coil region" evidence="7">
    <location>
        <begin position="364"/>
        <end position="398"/>
    </location>
</feature>
<dbReference type="GO" id="GO:0008381">
    <property type="term" value="F:mechanosensitive monoatomic ion channel activity"/>
    <property type="evidence" value="ECO:0007669"/>
    <property type="project" value="UniProtKB-ARBA"/>
</dbReference>
<reference evidence="13" key="1">
    <citation type="journal article" date="2017" name="Environ. Microbiol. Rep.">
        <title>Genetic Diversity of Marine Anaerobic Ammonium-Oxidizing Bacteria as Revealed by Genomic and Proteomic Analyses of 'Candidatus Scalindua japonica'.</title>
        <authorList>
            <person name="Oshiki M."/>
            <person name="Mizuto K."/>
            <person name="Kimura Z."/>
            <person name="Kindaichi T."/>
            <person name="Satoh H."/>
            <person name="Okabe S."/>
        </authorList>
    </citation>
    <scope>NUCLEOTIDE SEQUENCE [LARGE SCALE GENOMIC DNA]</scope>
    <source>
        <strain evidence="13">husup-a2</strain>
    </source>
</reference>
<feature type="region of interest" description="Disordered" evidence="8">
    <location>
        <begin position="232"/>
        <end position="282"/>
    </location>
</feature>
<protein>
    <submittedName>
        <fullName evidence="12">MscS mechanosensitive ion channel</fullName>
    </submittedName>
</protein>
<evidence type="ECO:0000256" key="2">
    <source>
        <dbReference type="ARBA" id="ARBA00008017"/>
    </source>
</evidence>
<dbReference type="GO" id="GO:0005886">
    <property type="term" value="C:plasma membrane"/>
    <property type="evidence" value="ECO:0007669"/>
    <property type="project" value="UniProtKB-SubCell"/>
</dbReference>
<keyword evidence="3" id="KW-1003">Cell membrane</keyword>
<feature type="compositionally biased region" description="Basic and acidic residues" evidence="8">
    <location>
        <begin position="250"/>
        <end position="275"/>
    </location>
</feature>
<comment type="similarity">
    <text evidence="2">Belongs to the MscS (TC 1.A.23) family.</text>
</comment>
<dbReference type="EMBL" id="BAOS01000031">
    <property type="protein sequence ID" value="GAX62398.1"/>
    <property type="molecule type" value="Genomic_DNA"/>
</dbReference>
<feature type="coiled-coil region" evidence="7">
    <location>
        <begin position="728"/>
        <end position="762"/>
    </location>
</feature>
<name>A0A286U2N0_9BACT</name>
<dbReference type="InterPro" id="IPR010920">
    <property type="entry name" value="LSM_dom_sf"/>
</dbReference>
<dbReference type="PANTHER" id="PTHR30566:SF5">
    <property type="entry name" value="MECHANOSENSITIVE ION CHANNEL PROTEIN 1, MITOCHONDRIAL-RELATED"/>
    <property type="match status" value="1"/>
</dbReference>
<evidence type="ECO:0000313" key="12">
    <source>
        <dbReference type="EMBL" id="GAX62398.1"/>
    </source>
</evidence>
<evidence type="ECO:0000256" key="3">
    <source>
        <dbReference type="ARBA" id="ARBA00022475"/>
    </source>
</evidence>
<organism evidence="12 13">
    <name type="scientific">Candidatus Scalindua japonica</name>
    <dbReference type="NCBI Taxonomy" id="1284222"/>
    <lineage>
        <taxon>Bacteria</taxon>
        <taxon>Pseudomonadati</taxon>
        <taxon>Planctomycetota</taxon>
        <taxon>Candidatus Brocadiia</taxon>
        <taxon>Candidatus Brocadiales</taxon>
        <taxon>Candidatus Scalinduaceae</taxon>
        <taxon>Candidatus Scalindua</taxon>
    </lineage>
</organism>
<evidence type="ECO:0000256" key="7">
    <source>
        <dbReference type="SAM" id="Coils"/>
    </source>
</evidence>
<evidence type="ECO:0000256" key="1">
    <source>
        <dbReference type="ARBA" id="ARBA00004651"/>
    </source>
</evidence>
<dbReference type="SUPFAM" id="SSF82689">
    <property type="entry name" value="Mechanosensitive channel protein MscS (YggB), C-terminal domain"/>
    <property type="match status" value="1"/>
</dbReference>
<comment type="subcellular location">
    <subcellularLocation>
        <location evidence="1">Cell membrane</location>
        <topology evidence="1">Multi-pass membrane protein</topology>
    </subcellularLocation>
</comment>
<dbReference type="Gene3D" id="2.30.30.60">
    <property type="match status" value="1"/>
</dbReference>
<evidence type="ECO:0000259" key="11">
    <source>
        <dbReference type="Pfam" id="PF21088"/>
    </source>
</evidence>
<dbReference type="Gene3D" id="1.10.287.1260">
    <property type="match status" value="1"/>
</dbReference>
<keyword evidence="7" id="KW-0175">Coiled coil</keyword>
<evidence type="ECO:0000256" key="4">
    <source>
        <dbReference type="ARBA" id="ARBA00022692"/>
    </source>
</evidence>
<keyword evidence="5 9" id="KW-1133">Transmembrane helix</keyword>
<dbReference type="SUPFAM" id="SSF50182">
    <property type="entry name" value="Sm-like ribonucleoproteins"/>
    <property type="match status" value="1"/>
</dbReference>
<keyword evidence="13" id="KW-1185">Reference proteome</keyword>
<dbReference type="Gene3D" id="3.30.70.100">
    <property type="match status" value="1"/>
</dbReference>
<feature type="region of interest" description="Disordered" evidence="8">
    <location>
        <begin position="797"/>
        <end position="818"/>
    </location>
</feature>
<comment type="caution">
    <text evidence="12">The sequence shown here is derived from an EMBL/GenBank/DDBJ whole genome shotgun (WGS) entry which is preliminary data.</text>
</comment>
<evidence type="ECO:0000256" key="5">
    <source>
        <dbReference type="ARBA" id="ARBA00022989"/>
    </source>
</evidence>
<evidence type="ECO:0000313" key="13">
    <source>
        <dbReference type="Proteomes" id="UP000218542"/>
    </source>
</evidence>
<keyword evidence="4 9" id="KW-0812">Transmembrane</keyword>
<sequence>MEETGSLKIPEEKPKIPSDGILPVEVARITLGHTKKRLDAYKNRLELIHAEKMLLNQQITHIESAQSAANAFVESLESMMPFLFEINLRVNDGTLASEEIPDLFNPQRMEIQKQKFKSQQNKLKKEAATTQQRLGKIAPRIEETRKEIFKAEAQHSSAREIYFQELHRQDLEQEYLRQTLERLQEKILELQKERVWLTENFNLSLNKFRSSQENVVRVQKELEELSKPKKTRYHEKHVEKDHHSIKKNHHASEKDHHTTAEKDHHKTIVTKEKISQQHGTRTKKLRRLRLELQSLIENGESLKGDAVILSEHLFKMQVIVEIHENSVVEGESVPDLISEGNQSDTIIAAGNSVSEYISEALLAVQKARDQLVLVDEQIAEYEAARKEEADSLASLKEIQESALHAKQWESTLKEMSIQQLVQSFKKSSEKLRENSITLQKFRDKFKKTQMGVEEAKQKLGYLKDPLLRLIQHEFLEEKQNILKKLFKLAGLNLPEELTRASFRSESSTAADKVNKNPLIKYSNNNTLTSQTVQYQNLLSTRIRIIEEQQKQRTKLLNVIKSLNQHVEQYVVMLSETLELAMKHHANAKEIKKRMGRGQLSSNEIPDGITEALSHDLIIQPETEITELLNYQTNVKRQIEELHQPDVALRETLPLLKEMRSLVSKRLDILRELQKQDQDFQQKREDLPETALKSLEQTALRHMESEDKIIEYFLSFVPSEQTKELSDLLRAYYVELAELGMKRENLKEQKGNTEHLIQLAEEEESISQKLLLILNKQAVQLIHEEEEEWIKIREQFGPHKAEPGHHSSRAKTGHHAHSQVPVLEKNKAALIKELAPLLFFRHMKIMAVNKWTRFFEQKLSPSGIEVEIDTYHEGLGALNAKASSIQRRIQYIAGHSPDELTKLEPDEKPETAIDMLQFLQGEIGVLRPERYKIRRQEIILILIKLVSIVLIAIFLVWLVKRVITRFMTSDIEKKPQTKFVLSFLKTFLKISIWIIAIVMLMSNLGFKVGAFLAGLGIGGLAIALAAKETLANILGGIMIFIERPFTIGDTIQIGSMQAGKVVDMTWRTTRLINPFDYHFSVPNSQVAESTILNYTKALPGGDYISVYVAPDNDPQKVIQLINQALSECTLIKQDMAKGTMLAGMQVFENASMMQYWPWWYADDYHKRYMIRDEVWNRIWKHLHEADIELKIRPFELAKRDNVTSQK</sequence>